<dbReference type="SUPFAM" id="SSF47598">
    <property type="entry name" value="Ribbon-helix-helix"/>
    <property type="match status" value="1"/>
</dbReference>
<sequence length="81" mass="9087">MSDLIISIPPALQSWVDHQVALGLHADAADYVRDLIRRERERAERSDLRLLIEDGLASGVDPREPELIVDAILAEDPDFRA</sequence>
<dbReference type="Proteomes" id="UP000529795">
    <property type="component" value="Unassembled WGS sequence"/>
</dbReference>
<dbReference type="GO" id="GO:0006355">
    <property type="term" value="P:regulation of DNA-templated transcription"/>
    <property type="evidence" value="ECO:0007669"/>
    <property type="project" value="InterPro"/>
</dbReference>
<gene>
    <name evidence="1" type="ORF">GGQ80_002705</name>
</gene>
<protein>
    <submittedName>
        <fullName evidence="1">Antitoxin ParD1/3/4</fullName>
    </submittedName>
</protein>
<name>A0A840FAV0_9SPHN</name>
<dbReference type="RefSeq" id="WP_183985667.1">
    <property type="nucleotide sequence ID" value="NZ_JACIEV010000008.1"/>
</dbReference>
<dbReference type="Gene3D" id="6.10.10.120">
    <property type="entry name" value="Antitoxin ParD1-like"/>
    <property type="match status" value="1"/>
</dbReference>
<dbReference type="AlphaFoldDB" id="A0A840FAV0"/>
<dbReference type="InterPro" id="IPR010985">
    <property type="entry name" value="Ribbon_hlx_hlx"/>
</dbReference>
<dbReference type="InterPro" id="IPR038296">
    <property type="entry name" value="ParD_sf"/>
</dbReference>
<comment type="caution">
    <text evidence="1">The sequence shown here is derived from an EMBL/GenBank/DDBJ whole genome shotgun (WGS) entry which is preliminary data.</text>
</comment>
<reference evidence="1 2" key="1">
    <citation type="submission" date="2020-08" db="EMBL/GenBank/DDBJ databases">
        <title>Genomic Encyclopedia of Type Strains, Phase IV (KMG-IV): sequencing the most valuable type-strain genomes for metagenomic binning, comparative biology and taxonomic classification.</title>
        <authorList>
            <person name="Goeker M."/>
        </authorList>
    </citation>
    <scope>NUCLEOTIDE SEQUENCE [LARGE SCALE GENOMIC DNA]</scope>
    <source>
        <strain evidence="1 2">YC6723</strain>
    </source>
</reference>
<keyword evidence="2" id="KW-1185">Reference proteome</keyword>
<evidence type="ECO:0000313" key="2">
    <source>
        <dbReference type="Proteomes" id="UP000529795"/>
    </source>
</evidence>
<organism evidence="1 2">
    <name type="scientific">Sphingomonas jinjuensis</name>
    <dbReference type="NCBI Taxonomy" id="535907"/>
    <lineage>
        <taxon>Bacteria</taxon>
        <taxon>Pseudomonadati</taxon>
        <taxon>Pseudomonadota</taxon>
        <taxon>Alphaproteobacteria</taxon>
        <taxon>Sphingomonadales</taxon>
        <taxon>Sphingomonadaceae</taxon>
        <taxon>Sphingomonas</taxon>
    </lineage>
</organism>
<accession>A0A840FAV0</accession>
<dbReference type="EMBL" id="JACIEV010000008">
    <property type="protein sequence ID" value="MBB4154789.1"/>
    <property type="molecule type" value="Genomic_DNA"/>
</dbReference>
<evidence type="ECO:0000313" key="1">
    <source>
        <dbReference type="EMBL" id="MBB4154789.1"/>
    </source>
</evidence>
<proteinExistence type="predicted"/>